<dbReference type="EMBL" id="VBAN01000062">
    <property type="protein sequence ID" value="TMI84443.1"/>
    <property type="molecule type" value="Genomic_DNA"/>
</dbReference>
<protein>
    <submittedName>
        <fullName evidence="2">RNA-binding S4 domain-containing protein</fullName>
    </submittedName>
</protein>
<evidence type="ECO:0000313" key="3">
    <source>
        <dbReference type="Proteomes" id="UP000318093"/>
    </source>
</evidence>
<dbReference type="Proteomes" id="UP000318093">
    <property type="component" value="Unassembled WGS sequence"/>
</dbReference>
<sequence length="65" mass="6780">MATRGITLGEALKWAGAATTGGQAKVLVQTGQVMVNGAVERRRGRRLGAGDRVAVGNREYRIVAG</sequence>
<dbReference type="InterPro" id="IPR036986">
    <property type="entry name" value="S4_RNA-bd_sf"/>
</dbReference>
<evidence type="ECO:0000256" key="1">
    <source>
        <dbReference type="PROSITE-ProRule" id="PRU00182"/>
    </source>
</evidence>
<gene>
    <name evidence="2" type="ORF">E6H03_02030</name>
</gene>
<accession>A0A537JLL8</accession>
<organism evidence="2 3">
    <name type="scientific">Candidatus Segetimicrobium genomatis</name>
    <dbReference type="NCBI Taxonomy" id="2569760"/>
    <lineage>
        <taxon>Bacteria</taxon>
        <taxon>Bacillati</taxon>
        <taxon>Candidatus Sysuimicrobiota</taxon>
        <taxon>Candidatus Sysuimicrobiia</taxon>
        <taxon>Candidatus Sysuimicrobiales</taxon>
        <taxon>Candidatus Segetimicrobiaceae</taxon>
        <taxon>Candidatus Segetimicrobium</taxon>
    </lineage>
</organism>
<dbReference type="AlphaFoldDB" id="A0A537JLL8"/>
<proteinExistence type="predicted"/>
<name>A0A537JLL8_9BACT</name>
<dbReference type="Pfam" id="PF13275">
    <property type="entry name" value="S4_2"/>
    <property type="match status" value="1"/>
</dbReference>
<comment type="caution">
    <text evidence="2">The sequence shown here is derived from an EMBL/GenBank/DDBJ whole genome shotgun (WGS) entry which is preliminary data.</text>
</comment>
<dbReference type="Gene3D" id="3.10.290.10">
    <property type="entry name" value="RNA-binding S4 domain"/>
    <property type="match status" value="1"/>
</dbReference>
<keyword evidence="1" id="KW-0694">RNA-binding</keyword>
<dbReference type="PROSITE" id="PS50889">
    <property type="entry name" value="S4"/>
    <property type="match status" value="1"/>
</dbReference>
<dbReference type="GO" id="GO:0003723">
    <property type="term" value="F:RNA binding"/>
    <property type="evidence" value="ECO:0007669"/>
    <property type="project" value="UniProtKB-KW"/>
</dbReference>
<evidence type="ECO:0000313" key="2">
    <source>
        <dbReference type="EMBL" id="TMI84443.1"/>
    </source>
</evidence>
<reference evidence="2 3" key="1">
    <citation type="journal article" date="2019" name="Nat. Microbiol.">
        <title>Mediterranean grassland soil C-N compound turnover is dependent on rainfall and depth, and is mediated by genomically divergent microorganisms.</title>
        <authorList>
            <person name="Diamond S."/>
            <person name="Andeer P.F."/>
            <person name="Li Z."/>
            <person name="Crits-Christoph A."/>
            <person name="Burstein D."/>
            <person name="Anantharaman K."/>
            <person name="Lane K.R."/>
            <person name="Thomas B.C."/>
            <person name="Pan C."/>
            <person name="Northen T.R."/>
            <person name="Banfield J.F."/>
        </authorList>
    </citation>
    <scope>NUCLEOTIDE SEQUENCE [LARGE SCALE GENOMIC DNA]</scope>
    <source>
        <strain evidence="2">NP_6</strain>
    </source>
</reference>
<dbReference type="SUPFAM" id="SSF55174">
    <property type="entry name" value="Alpha-L RNA-binding motif"/>
    <property type="match status" value="1"/>
</dbReference>